<feature type="region of interest" description="Disordered" evidence="1">
    <location>
        <begin position="69"/>
        <end position="110"/>
    </location>
</feature>
<name>A0A183FHV6_HELPZ</name>
<keyword evidence="3" id="KW-1185">Reference proteome</keyword>
<proteinExistence type="predicted"/>
<evidence type="ECO:0000256" key="1">
    <source>
        <dbReference type="SAM" id="MobiDB-lite"/>
    </source>
</evidence>
<dbReference type="EMBL" id="UZAH01025655">
    <property type="protein sequence ID" value="VDO68083.1"/>
    <property type="molecule type" value="Genomic_DNA"/>
</dbReference>
<dbReference type="Proteomes" id="UP000050761">
    <property type="component" value="Unassembled WGS sequence"/>
</dbReference>
<dbReference type="AlphaFoldDB" id="A0A183FHV6"/>
<reference evidence="2 3" key="1">
    <citation type="submission" date="2018-11" db="EMBL/GenBank/DDBJ databases">
        <authorList>
            <consortium name="Pathogen Informatics"/>
        </authorList>
    </citation>
    <scope>NUCLEOTIDE SEQUENCE [LARGE SCALE GENOMIC DNA]</scope>
</reference>
<sequence>MSVTCVLKPNVDCATSVTRRVNPDRPFATSVTPLLNLDVLCATSMTPPLNSNARFHDVDDICSQLGRPLRDISDTSSDPSQHDADDIRLNPDCNNSTFTKGQMDRRTDRRKDRHNRLLFYI</sequence>
<evidence type="ECO:0000313" key="4">
    <source>
        <dbReference type="WBParaSite" id="HPBE_0000640001-mRNA-1"/>
    </source>
</evidence>
<gene>
    <name evidence="2" type="ORF">HPBE_LOCUS6401</name>
</gene>
<feature type="compositionally biased region" description="Basic and acidic residues" evidence="1">
    <location>
        <begin position="80"/>
        <end position="89"/>
    </location>
</feature>
<dbReference type="WBParaSite" id="HPBE_0000640001-mRNA-1">
    <property type="protein sequence ID" value="HPBE_0000640001-mRNA-1"/>
    <property type="gene ID" value="HPBE_0000640001"/>
</dbReference>
<reference evidence="4" key="2">
    <citation type="submission" date="2019-09" db="UniProtKB">
        <authorList>
            <consortium name="WormBaseParasite"/>
        </authorList>
    </citation>
    <scope>IDENTIFICATION</scope>
</reference>
<accession>A0A3P7YTG8</accession>
<accession>A0A183FHV6</accession>
<evidence type="ECO:0000313" key="3">
    <source>
        <dbReference type="Proteomes" id="UP000050761"/>
    </source>
</evidence>
<evidence type="ECO:0000313" key="2">
    <source>
        <dbReference type="EMBL" id="VDO68083.1"/>
    </source>
</evidence>
<protein>
    <submittedName>
        <fullName evidence="2 4">Uncharacterized protein</fullName>
    </submittedName>
</protein>
<organism evidence="3 4">
    <name type="scientific">Heligmosomoides polygyrus</name>
    <name type="common">Parasitic roundworm</name>
    <dbReference type="NCBI Taxonomy" id="6339"/>
    <lineage>
        <taxon>Eukaryota</taxon>
        <taxon>Metazoa</taxon>
        <taxon>Ecdysozoa</taxon>
        <taxon>Nematoda</taxon>
        <taxon>Chromadorea</taxon>
        <taxon>Rhabditida</taxon>
        <taxon>Rhabditina</taxon>
        <taxon>Rhabditomorpha</taxon>
        <taxon>Strongyloidea</taxon>
        <taxon>Heligmosomidae</taxon>
        <taxon>Heligmosomoides</taxon>
    </lineage>
</organism>